<evidence type="ECO:0000256" key="1">
    <source>
        <dbReference type="SAM" id="MobiDB-lite"/>
    </source>
</evidence>
<feature type="signal peptide" evidence="2">
    <location>
        <begin position="1"/>
        <end position="23"/>
    </location>
</feature>
<dbReference type="Proteomes" id="UP000244855">
    <property type="component" value="Unassembled WGS sequence"/>
</dbReference>
<organism evidence="3 4">
    <name type="scientific">Periconia macrospinosa</name>
    <dbReference type="NCBI Taxonomy" id="97972"/>
    <lineage>
        <taxon>Eukaryota</taxon>
        <taxon>Fungi</taxon>
        <taxon>Dikarya</taxon>
        <taxon>Ascomycota</taxon>
        <taxon>Pezizomycotina</taxon>
        <taxon>Dothideomycetes</taxon>
        <taxon>Pleosporomycetidae</taxon>
        <taxon>Pleosporales</taxon>
        <taxon>Massarineae</taxon>
        <taxon>Periconiaceae</taxon>
        <taxon>Periconia</taxon>
    </lineage>
</organism>
<reference evidence="3 4" key="1">
    <citation type="journal article" date="2018" name="Sci. Rep.">
        <title>Comparative genomics provides insights into the lifestyle and reveals functional heterogeneity of dark septate endophytic fungi.</title>
        <authorList>
            <person name="Knapp D.G."/>
            <person name="Nemeth J.B."/>
            <person name="Barry K."/>
            <person name="Hainaut M."/>
            <person name="Henrissat B."/>
            <person name="Johnson J."/>
            <person name="Kuo A."/>
            <person name="Lim J.H.P."/>
            <person name="Lipzen A."/>
            <person name="Nolan M."/>
            <person name="Ohm R.A."/>
            <person name="Tamas L."/>
            <person name="Grigoriev I.V."/>
            <person name="Spatafora J.W."/>
            <person name="Nagy L.G."/>
            <person name="Kovacs G.M."/>
        </authorList>
    </citation>
    <scope>NUCLEOTIDE SEQUENCE [LARGE SCALE GENOMIC DNA]</scope>
    <source>
        <strain evidence="3 4">DSE2036</strain>
    </source>
</reference>
<sequence length="122" mass="13301">MLIFNPIFLFVPFIWLFAATSTASTTTSPSNTETATLTTPALPTLPTPQEPTTTAAAYPEPPKLCTYDANIHGVLKRVAYLCDPETMTMASQATISLHHGRFFYSVREITSAAETVSIVCRD</sequence>
<evidence type="ECO:0000313" key="4">
    <source>
        <dbReference type="Proteomes" id="UP000244855"/>
    </source>
</evidence>
<keyword evidence="2" id="KW-0732">Signal</keyword>
<feature type="chain" id="PRO_5016049402" evidence="2">
    <location>
        <begin position="24"/>
        <end position="122"/>
    </location>
</feature>
<gene>
    <name evidence="3" type="ORF">DM02DRAFT_648804</name>
</gene>
<keyword evidence="4" id="KW-1185">Reference proteome</keyword>
<name>A0A2V1EAB3_9PLEO</name>
<protein>
    <submittedName>
        <fullName evidence="3">Uncharacterized protein</fullName>
    </submittedName>
</protein>
<proteinExistence type="predicted"/>
<dbReference type="AlphaFoldDB" id="A0A2V1EAB3"/>
<feature type="compositionally biased region" description="Low complexity" evidence="1">
    <location>
        <begin position="24"/>
        <end position="42"/>
    </location>
</feature>
<feature type="region of interest" description="Disordered" evidence="1">
    <location>
        <begin position="24"/>
        <end position="57"/>
    </location>
</feature>
<accession>A0A2V1EAB3</accession>
<evidence type="ECO:0000313" key="3">
    <source>
        <dbReference type="EMBL" id="PVI07306.1"/>
    </source>
</evidence>
<evidence type="ECO:0000256" key="2">
    <source>
        <dbReference type="SAM" id="SignalP"/>
    </source>
</evidence>
<dbReference type="EMBL" id="KZ805304">
    <property type="protein sequence ID" value="PVI07306.1"/>
    <property type="molecule type" value="Genomic_DNA"/>
</dbReference>